<organism evidence="4 5">
    <name type="scientific">Niveibacterium umoris</name>
    <dbReference type="NCBI Taxonomy" id="1193620"/>
    <lineage>
        <taxon>Bacteria</taxon>
        <taxon>Pseudomonadati</taxon>
        <taxon>Pseudomonadota</taxon>
        <taxon>Betaproteobacteria</taxon>
        <taxon>Rhodocyclales</taxon>
        <taxon>Rhodocyclaceae</taxon>
        <taxon>Niveibacterium</taxon>
    </lineage>
</organism>
<name>A0A840BH62_9RHOO</name>
<protein>
    <recommendedName>
        <fullName evidence="3">DUF4124 domain-containing protein</fullName>
    </recommendedName>
</protein>
<feature type="domain" description="DUF4124" evidence="3">
    <location>
        <begin position="10"/>
        <end position="56"/>
    </location>
</feature>
<proteinExistence type="predicted"/>
<dbReference type="RefSeq" id="WP_183634337.1">
    <property type="nucleotide sequence ID" value="NZ_BAABLE010000011.1"/>
</dbReference>
<feature type="compositionally biased region" description="Basic residues" evidence="1">
    <location>
        <begin position="143"/>
        <end position="156"/>
    </location>
</feature>
<feature type="compositionally biased region" description="Basic and acidic residues" evidence="1">
    <location>
        <begin position="93"/>
        <end position="120"/>
    </location>
</feature>
<feature type="chain" id="PRO_5032449289" description="DUF4124 domain-containing protein" evidence="2">
    <location>
        <begin position="21"/>
        <end position="177"/>
    </location>
</feature>
<dbReference type="InterPro" id="IPR025392">
    <property type="entry name" value="DUF4124"/>
</dbReference>
<feature type="signal peptide" evidence="2">
    <location>
        <begin position="1"/>
        <end position="20"/>
    </location>
</feature>
<keyword evidence="5" id="KW-1185">Reference proteome</keyword>
<reference evidence="4 5" key="1">
    <citation type="submission" date="2020-08" db="EMBL/GenBank/DDBJ databases">
        <title>Genomic Encyclopedia of Type Strains, Phase IV (KMG-IV): sequencing the most valuable type-strain genomes for metagenomic binning, comparative biology and taxonomic classification.</title>
        <authorList>
            <person name="Goeker M."/>
        </authorList>
    </citation>
    <scope>NUCLEOTIDE SEQUENCE [LARGE SCALE GENOMIC DNA]</scope>
    <source>
        <strain evidence="4 5">DSM 106739</strain>
    </source>
</reference>
<dbReference type="EMBL" id="JACIET010000001">
    <property type="protein sequence ID" value="MBB4012545.1"/>
    <property type="molecule type" value="Genomic_DNA"/>
</dbReference>
<evidence type="ECO:0000256" key="2">
    <source>
        <dbReference type="SAM" id="SignalP"/>
    </source>
</evidence>
<accession>A0A840BH62</accession>
<dbReference type="AlphaFoldDB" id="A0A840BH62"/>
<comment type="caution">
    <text evidence="4">The sequence shown here is derived from an EMBL/GenBank/DDBJ whole genome shotgun (WGS) entry which is preliminary data.</text>
</comment>
<evidence type="ECO:0000313" key="5">
    <source>
        <dbReference type="Proteomes" id="UP000561045"/>
    </source>
</evidence>
<evidence type="ECO:0000256" key="1">
    <source>
        <dbReference type="SAM" id="MobiDB-lite"/>
    </source>
</evidence>
<sequence>MRTAPLLFMLVTMFATPTLAEVWKWTDSEGHTHYGDTPPAGVKASKVGDAGVSVVPAITGDDSRPPTPQVPAAPARPPAPEVKGSGTNTAADAEARRQRMIERCEKDRGVDCEENVDRMLDGSPGVSPGAADYPVWIAPPPHPAHKPNPHPKPKPKPKPEPEPYLEMGPMPKPAKTK</sequence>
<evidence type="ECO:0000313" key="4">
    <source>
        <dbReference type="EMBL" id="MBB4012545.1"/>
    </source>
</evidence>
<dbReference type="Pfam" id="PF13511">
    <property type="entry name" value="DUF4124"/>
    <property type="match status" value="1"/>
</dbReference>
<feature type="region of interest" description="Disordered" evidence="1">
    <location>
        <begin position="57"/>
        <end position="177"/>
    </location>
</feature>
<evidence type="ECO:0000259" key="3">
    <source>
        <dbReference type="Pfam" id="PF13511"/>
    </source>
</evidence>
<gene>
    <name evidence="4" type="ORF">GGR36_001853</name>
</gene>
<dbReference type="Proteomes" id="UP000561045">
    <property type="component" value="Unassembled WGS sequence"/>
</dbReference>
<feature type="compositionally biased region" description="Pro residues" evidence="1">
    <location>
        <begin position="65"/>
        <end position="80"/>
    </location>
</feature>
<keyword evidence="2" id="KW-0732">Signal</keyword>